<organism evidence="2 3">
    <name type="scientific">Pseudoxanthomonas helianthi</name>
    <dbReference type="NCBI Taxonomy" id="1453541"/>
    <lineage>
        <taxon>Bacteria</taxon>
        <taxon>Pseudomonadati</taxon>
        <taxon>Pseudomonadota</taxon>
        <taxon>Gammaproteobacteria</taxon>
        <taxon>Lysobacterales</taxon>
        <taxon>Lysobacteraceae</taxon>
        <taxon>Pseudoxanthomonas</taxon>
    </lineage>
</organism>
<evidence type="ECO:0000313" key="2">
    <source>
        <dbReference type="EMBL" id="MBP3985726.1"/>
    </source>
</evidence>
<reference evidence="2" key="2">
    <citation type="submission" date="2021-03" db="EMBL/GenBank/DDBJ databases">
        <authorList>
            <person name="Cao W."/>
        </authorList>
    </citation>
    <scope>NUCLEOTIDE SEQUENCE</scope>
    <source>
        <strain evidence="2">110414</strain>
    </source>
</reference>
<dbReference type="Proteomes" id="UP000673447">
    <property type="component" value="Unassembled WGS sequence"/>
</dbReference>
<keyword evidence="1" id="KW-0472">Membrane</keyword>
<evidence type="ECO:0000256" key="1">
    <source>
        <dbReference type="SAM" id="Phobius"/>
    </source>
</evidence>
<keyword evidence="3" id="KW-1185">Reference proteome</keyword>
<evidence type="ECO:0000313" key="3">
    <source>
        <dbReference type="Proteomes" id="UP000673447"/>
    </source>
</evidence>
<feature type="transmembrane region" description="Helical" evidence="1">
    <location>
        <begin position="6"/>
        <end position="22"/>
    </location>
</feature>
<dbReference type="EMBL" id="JAGKTC010000004">
    <property type="protein sequence ID" value="MBP3985726.1"/>
    <property type="molecule type" value="Genomic_DNA"/>
</dbReference>
<keyword evidence="1" id="KW-0812">Transmembrane</keyword>
<accession>A0A941AVP7</accession>
<dbReference type="AlphaFoldDB" id="A0A941AVP7"/>
<dbReference type="RefSeq" id="WP_210537606.1">
    <property type="nucleotide sequence ID" value="NZ_JAGKTC010000004.1"/>
</dbReference>
<name>A0A941AVP7_9GAMM</name>
<feature type="transmembrane region" description="Helical" evidence="1">
    <location>
        <begin position="88"/>
        <end position="112"/>
    </location>
</feature>
<feature type="transmembrane region" description="Helical" evidence="1">
    <location>
        <begin position="42"/>
        <end position="62"/>
    </location>
</feature>
<protein>
    <submittedName>
        <fullName evidence="2">Uncharacterized protein</fullName>
    </submittedName>
</protein>
<reference evidence="2" key="1">
    <citation type="journal article" date="2016" name="Int. J. Syst. Evol. Microbiol.">
        <title>Pseudoxanthomonas helianthi sp. nov., isolated from roots of Jerusalem artichoke (Helianthus tuberosus).</title>
        <authorList>
            <person name="Kittiwongwattana C."/>
            <person name="Thawai C."/>
        </authorList>
    </citation>
    <scope>NUCLEOTIDE SEQUENCE</scope>
    <source>
        <strain evidence="2">110414</strain>
    </source>
</reference>
<sequence length="124" mass="13854">MAWAIIWNAIFLFILAGVWKKARRDGWENIRFMTSRIWLAKLLAALGSMMGAAFLILIGFGFVSGKLDELIICKRCDRPDIFFADSPLAFVLTAIGLVETAILLFALAYVGWNTLRLIRAGSAR</sequence>
<gene>
    <name evidence="2" type="ORF">J5837_15045</name>
</gene>
<proteinExistence type="predicted"/>
<comment type="caution">
    <text evidence="2">The sequence shown here is derived from an EMBL/GenBank/DDBJ whole genome shotgun (WGS) entry which is preliminary data.</text>
</comment>
<keyword evidence="1" id="KW-1133">Transmembrane helix</keyword>